<dbReference type="PANTHER" id="PTHR35096">
    <property type="entry name" value="BNAA08G28570D PROTEIN"/>
    <property type="match status" value="1"/>
</dbReference>
<dbReference type="Proteomes" id="UP000594638">
    <property type="component" value="Unassembled WGS sequence"/>
</dbReference>
<accession>A0A8S0QX50</accession>
<dbReference type="EMBL" id="CACTIH010001983">
    <property type="protein sequence ID" value="CAA2970767.1"/>
    <property type="molecule type" value="Genomic_DNA"/>
</dbReference>
<protein>
    <submittedName>
        <fullName evidence="2">Uncharacterized protein</fullName>
    </submittedName>
</protein>
<feature type="compositionally biased region" description="Low complexity" evidence="1">
    <location>
        <begin position="172"/>
        <end position="185"/>
    </location>
</feature>
<dbReference type="PANTHER" id="PTHR35096:SF8">
    <property type="entry name" value="OS03G0308600 PROTEIN"/>
    <property type="match status" value="1"/>
</dbReference>
<comment type="caution">
    <text evidence="2">The sequence shown here is derived from an EMBL/GenBank/DDBJ whole genome shotgun (WGS) entry which is preliminary data.</text>
</comment>
<gene>
    <name evidence="2" type="ORF">OLEA9_A059550</name>
</gene>
<dbReference type="AlphaFoldDB" id="A0A8S0QX50"/>
<feature type="compositionally biased region" description="Low complexity" evidence="1">
    <location>
        <begin position="128"/>
        <end position="139"/>
    </location>
</feature>
<sequence length="185" mass="19412">MEMVEETLTKKQKQMLAMEDYLDLVDGHKNFEDLTVRQLNQKNLIEVVSRIQLMNLGRSTLQDDGVSPCGCPNLKEVIKDLKGIDWTECHITSLHTQNAATSASSSTVSVKRPKKVGAATALTNARATSSTGTKGTVSVKKPKKARVAASVTTTGNASSAGAKSAVPLKKPSGTAVAAGSTTVGA</sequence>
<organism evidence="2 3">
    <name type="scientific">Olea europaea subsp. europaea</name>
    <dbReference type="NCBI Taxonomy" id="158383"/>
    <lineage>
        <taxon>Eukaryota</taxon>
        <taxon>Viridiplantae</taxon>
        <taxon>Streptophyta</taxon>
        <taxon>Embryophyta</taxon>
        <taxon>Tracheophyta</taxon>
        <taxon>Spermatophyta</taxon>
        <taxon>Magnoliopsida</taxon>
        <taxon>eudicotyledons</taxon>
        <taxon>Gunneridae</taxon>
        <taxon>Pentapetalae</taxon>
        <taxon>asterids</taxon>
        <taxon>lamiids</taxon>
        <taxon>Lamiales</taxon>
        <taxon>Oleaceae</taxon>
        <taxon>Oleeae</taxon>
        <taxon>Olea</taxon>
    </lineage>
</organism>
<feature type="region of interest" description="Disordered" evidence="1">
    <location>
        <begin position="124"/>
        <end position="185"/>
    </location>
</feature>
<proteinExistence type="predicted"/>
<dbReference type="Gramene" id="OE9A059550T1">
    <property type="protein sequence ID" value="OE9A059550C1"/>
    <property type="gene ID" value="OE9A059550"/>
</dbReference>
<evidence type="ECO:0000313" key="3">
    <source>
        <dbReference type="Proteomes" id="UP000594638"/>
    </source>
</evidence>
<reference evidence="2 3" key="1">
    <citation type="submission" date="2019-12" db="EMBL/GenBank/DDBJ databases">
        <authorList>
            <person name="Alioto T."/>
            <person name="Alioto T."/>
            <person name="Gomez Garrido J."/>
        </authorList>
    </citation>
    <scope>NUCLEOTIDE SEQUENCE [LARGE SCALE GENOMIC DNA]</scope>
</reference>
<feature type="compositionally biased region" description="Polar residues" evidence="1">
    <location>
        <begin position="150"/>
        <end position="161"/>
    </location>
</feature>
<name>A0A8S0QX50_OLEEU</name>
<evidence type="ECO:0000256" key="1">
    <source>
        <dbReference type="SAM" id="MobiDB-lite"/>
    </source>
</evidence>
<evidence type="ECO:0000313" key="2">
    <source>
        <dbReference type="EMBL" id="CAA2970767.1"/>
    </source>
</evidence>
<dbReference type="OrthoDB" id="692230at2759"/>
<keyword evidence="3" id="KW-1185">Reference proteome</keyword>